<keyword evidence="3" id="KW-0496">Mitochondrion</keyword>
<dbReference type="SUPFAM" id="SSF103025">
    <property type="entry name" value="Folate-binding domain"/>
    <property type="match status" value="1"/>
</dbReference>
<evidence type="ECO:0000259" key="8">
    <source>
        <dbReference type="Pfam" id="PF25455"/>
    </source>
</evidence>
<evidence type="ECO:0000256" key="4">
    <source>
        <dbReference type="ARBA" id="ARBA00093447"/>
    </source>
</evidence>
<dbReference type="Proteomes" id="UP000800036">
    <property type="component" value="Unassembled WGS sequence"/>
</dbReference>
<dbReference type="Pfam" id="PF03171">
    <property type="entry name" value="2OG-FeII_Oxy"/>
    <property type="match status" value="1"/>
</dbReference>
<dbReference type="InterPro" id="IPR027266">
    <property type="entry name" value="TrmE/GcvT-like"/>
</dbReference>
<dbReference type="Gene3D" id="2.40.30.160">
    <property type="match status" value="1"/>
</dbReference>
<evidence type="ECO:0000256" key="2">
    <source>
        <dbReference type="ARBA" id="ARBA00022946"/>
    </source>
</evidence>
<evidence type="ECO:0000259" key="7">
    <source>
        <dbReference type="Pfam" id="PF03171"/>
    </source>
</evidence>
<evidence type="ECO:0000313" key="9">
    <source>
        <dbReference type="EMBL" id="KAF1967970.1"/>
    </source>
</evidence>
<dbReference type="InterPro" id="IPR057460">
    <property type="entry name" value="CAF17_C"/>
</dbReference>
<feature type="domain" description="Isopenicillin N synthase-like Fe(2+) 2OG dioxygenase" evidence="7">
    <location>
        <begin position="971"/>
        <end position="1040"/>
    </location>
</feature>
<name>A0A6A5UUB1_9PLEO</name>
<dbReference type="PANTHER" id="PTHR22602:SF0">
    <property type="entry name" value="TRANSFERASE CAF17, MITOCHONDRIAL-RELATED"/>
    <property type="match status" value="1"/>
</dbReference>
<proteinExistence type="inferred from homology"/>
<dbReference type="PANTHER" id="PTHR22602">
    <property type="entry name" value="TRANSFERASE CAF17, MITOCHONDRIAL-RELATED"/>
    <property type="match status" value="1"/>
</dbReference>
<evidence type="ECO:0000313" key="10">
    <source>
        <dbReference type="Proteomes" id="UP000800036"/>
    </source>
</evidence>
<dbReference type="Gene3D" id="2.60.120.330">
    <property type="entry name" value="B-lactam Antibiotic, Isopenicillin N Synthase, Chain"/>
    <property type="match status" value="1"/>
</dbReference>
<dbReference type="AlphaFoldDB" id="A0A6A5UUB1"/>
<evidence type="ECO:0000256" key="3">
    <source>
        <dbReference type="ARBA" id="ARBA00023128"/>
    </source>
</evidence>
<accession>A0A6A5UUB1</accession>
<dbReference type="GO" id="GO:0005759">
    <property type="term" value="C:mitochondrial matrix"/>
    <property type="evidence" value="ECO:0007669"/>
    <property type="project" value="UniProtKB-SubCell"/>
</dbReference>
<feature type="domain" description="CAF17 C-terminal" evidence="8">
    <location>
        <begin position="616"/>
        <end position="702"/>
    </location>
</feature>
<dbReference type="InterPro" id="IPR017703">
    <property type="entry name" value="YgfZ/GCV_T_CS"/>
</dbReference>
<protein>
    <recommendedName>
        <fullName evidence="5">Iron-sulfur cluster assembly factor IBA57 homolog, mitochondrial</fullName>
    </recommendedName>
</protein>
<dbReference type="SUPFAM" id="SSF51197">
    <property type="entry name" value="Clavaminate synthase-like"/>
    <property type="match status" value="1"/>
</dbReference>
<feature type="region of interest" description="Disordered" evidence="6">
    <location>
        <begin position="331"/>
        <end position="357"/>
    </location>
</feature>
<dbReference type="Pfam" id="PF25455">
    <property type="entry name" value="Beta-barrel_CAF17_C"/>
    <property type="match status" value="1"/>
</dbReference>
<comment type="similarity">
    <text evidence="4">Belongs to the GcvT family. CAF17/IBA57 subfamily.</text>
</comment>
<dbReference type="InterPro" id="IPR027443">
    <property type="entry name" value="IPNS-like_sf"/>
</dbReference>
<comment type="subcellular location">
    <subcellularLocation>
        <location evidence="1">Mitochondrion matrix</location>
    </subcellularLocation>
</comment>
<evidence type="ECO:0000256" key="6">
    <source>
        <dbReference type="SAM" id="MobiDB-lite"/>
    </source>
</evidence>
<keyword evidence="10" id="KW-1185">Reference proteome</keyword>
<dbReference type="GO" id="GO:0016226">
    <property type="term" value="P:iron-sulfur cluster assembly"/>
    <property type="evidence" value="ECO:0007669"/>
    <property type="project" value="TreeGrafter"/>
</dbReference>
<reference evidence="9" key="1">
    <citation type="journal article" date="2020" name="Stud. Mycol.">
        <title>101 Dothideomycetes genomes: a test case for predicting lifestyles and emergence of pathogens.</title>
        <authorList>
            <person name="Haridas S."/>
            <person name="Albert R."/>
            <person name="Binder M."/>
            <person name="Bloem J."/>
            <person name="Labutti K."/>
            <person name="Salamov A."/>
            <person name="Andreopoulos B."/>
            <person name="Baker S."/>
            <person name="Barry K."/>
            <person name="Bills G."/>
            <person name="Bluhm B."/>
            <person name="Cannon C."/>
            <person name="Castanera R."/>
            <person name="Culley D."/>
            <person name="Daum C."/>
            <person name="Ezra D."/>
            <person name="Gonzalez J."/>
            <person name="Henrissat B."/>
            <person name="Kuo A."/>
            <person name="Liang C."/>
            <person name="Lipzen A."/>
            <person name="Lutzoni F."/>
            <person name="Magnuson J."/>
            <person name="Mondo S."/>
            <person name="Nolan M."/>
            <person name="Ohm R."/>
            <person name="Pangilinan J."/>
            <person name="Park H.-J."/>
            <person name="Ramirez L."/>
            <person name="Alfaro M."/>
            <person name="Sun H."/>
            <person name="Tritt A."/>
            <person name="Yoshinaga Y."/>
            <person name="Zwiers L.-H."/>
            <person name="Turgeon B."/>
            <person name="Goodwin S."/>
            <person name="Spatafora J."/>
            <person name="Crous P."/>
            <person name="Grigoriev I."/>
        </authorList>
    </citation>
    <scope>NUCLEOTIDE SEQUENCE</scope>
    <source>
        <strain evidence="9">CBS 107.79</strain>
    </source>
</reference>
<organism evidence="9 10">
    <name type="scientific">Bimuria novae-zelandiae CBS 107.79</name>
    <dbReference type="NCBI Taxonomy" id="1447943"/>
    <lineage>
        <taxon>Eukaryota</taxon>
        <taxon>Fungi</taxon>
        <taxon>Dikarya</taxon>
        <taxon>Ascomycota</taxon>
        <taxon>Pezizomycotina</taxon>
        <taxon>Dothideomycetes</taxon>
        <taxon>Pleosporomycetidae</taxon>
        <taxon>Pleosporales</taxon>
        <taxon>Massarineae</taxon>
        <taxon>Didymosphaeriaceae</taxon>
        <taxon>Bimuria</taxon>
    </lineage>
</organism>
<dbReference type="Gene3D" id="3.30.1360.120">
    <property type="entry name" value="Probable tRNA modification gtpase trme, domain 1"/>
    <property type="match status" value="1"/>
</dbReference>
<dbReference type="NCBIfam" id="TIGR03317">
    <property type="entry name" value="ygfZ_signature"/>
    <property type="match status" value="1"/>
</dbReference>
<sequence length="1136" mass="126864">MSYCLNFRIGGAWGHKFFESDHDQDIVAQLGADMGICKYNPDHQMQDSLLNPHHGPFLVAHILPAELGRVFEKYYCMLQCYKVIGVEATREEGFLLDSPRYYIFGLGLLAMQLGCKLPRQHRRWINENWDACLFNEERREQAMMAVDQFKEGKSLALDSATLNDRIVALAGGEGNWVGRVGALKAPLPMLEVELAVKRMHLDNEIAKAKGGTSTRGVNISEPLASYSDLAILERTDFEMAKKMVIPESEVNMAPDSGLGHWLANEAARKRWGTCEGAVRPQRPSIICEACLRRLTALHNPAGGPLRFFSVVSRPAAATRRTLEGERAGLNTQVRIQRYSSTPAATESDPKTSAGNQKPVFSAQAPIQLGAIPGAECARLTNRRLIALSGPDAAKFLQGLITNNVDPKRTDSFYAAFLDARGRILHDVFVWTYPDLHNEKDMIGKYGAGEWACYIEVEDGEVEALFKHLKRHRLRSKVDLRVVEGNSDIAEDAPENVQVWAVWGELRDINFSYEVVARLDDLRFISNQLEMQRWLIRPVGTHIAEKTFGDLKQYIRLRYSFGVVEGAEIPKETNPHNKGSALPMEYNVDISQGIDFKKGCYVGQELTIRTKHTGVVRKRILPVELFTTDADSVPPNQTSAFDKRTLAPFTLDPSRFESSDIKELDENGKQKNGRAAGKLISMAGNLGLALCRLEMMTPMKVSAEGGSWKPDIEFGLADIDGNVVKVKPFLRDEWVARVRDLWDKNRIAPTPAIATYWDTASNAEYISAPQPPSTPSTFSKFISKFRSKQRTKPASPPLPTDTRPPLIPSPLPLVLPAHQDLLSHYGWTTITLPQPDTSDPSSPPLHPLQTAYHDLFAAAQSFFNSPDSEKQQWKHRLGSEEGWSKIPGEKEFITLRTLAYTPDVLKAPAKRYWDLMGAHLLSTLGRISTSLGLPSSPDAGLGKFVGECVRMGEQEGDKTATMLRIFRYEGWEAKVVAEPHSDLGLLSAVVGDVPGLEVWDGRAWRDIERSYSGHQATYTVGRQLERLSNGRYPAGGHRVVSYGAPESREGEEVREKRYRHSIVFVLRAHVPVVVESKELETEITGTWAEPVSGVTAGEMYADIRKRHFNINTGHEEREKQRRDIEEGKGKGVEKPRG</sequence>
<keyword evidence="2" id="KW-0809">Transit peptide</keyword>
<dbReference type="InterPro" id="IPR045179">
    <property type="entry name" value="YgfZ/GcvT"/>
</dbReference>
<dbReference type="OrthoDB" id="288590at2759"/>
<feature type="region of interest" description="Disordered" evidence="6">
    <location>
        <begin position="1110"/>
        <end position="1136"/>
    </location>
</feature>
<dbReference type="EMBL" id="ML976726">
    <property type="protein sequence ID" value="KAF1967970.1"/>
    <property type="molecule type" value="Genomic_DNA"/>
</dbReference>
<evidence type="ECO:0000256" key="1">
    <source>
        <dbReference type="ARBA" id="ARBA00004305"/>
    </source>
</evidence>
<dbReference type="InterPro" id="IPR044861">
    <property type="entry name" value="IPNS-like_FE2OG_OXY"/>
</dbReference>
<evidence type="ECO:0000256" key="5">
    <source>
        <dbReference type="ARBA" id="ARBA00093637"/>
    </source>
</evidence>
<gene>
    <name evidence="9" type="ORF">BU23DRAFT_572787</name>
</gene>
<feature type="compositionally biased region" description="Basic and acidic residues" evidence="6">
    <location>
        <begin position="1112"/>
        <end position="1136"/>
    </location>
</feature>
<feature type="compositionally biased region" description="Polar residues" evidence="6">
    <location>
        <begin position="331"/>
        <end position="355"/>
    </location>
</feature>